<dbReference type="PANTHER" id="PTHR43493">
    <property type="entry name" value="DNA GYRASE/TOPOISOMERASE SUBUNIT A"/>
    <property type="match status" value="1"/>
</dbReference>
<comment type="catalytic activity">
    <reaction evidence="1 9 10">
        <text>ATP-dependent breakage, passage and rejoining of double-stranded DNA.</text>
        <dbReference type="EC" id="5.6.2.2"/>
    </reaction>
</comment>
<feature type="coiled-coil region" evidence="11">
    <location>
        <begin position="498"/>
        <end position="533"/>
    </location>
</feature>
<protein>
    <recommendedName>
        <fullName evidence="9">DNA gyrase subunit A</fullName>
        <ecNumber evidence="9">5.6.2.2</ecNumber>
    </recommendedName>
</protein>
<evidence type="ECO:0000256" key="9">
    <source>
        <dbReference type="HAMAP-Rule" id="MF_01897"/>
    </source>
</evidence>
<comment type="subunit">
    <text evidence="8">Heterotetramer composed of ParC and ParE.</text>
</comment>
<sequence length="889" mass="98440">MPKKILKKPDKKKSVRPAPAPKKITPEKIVARQPEPEKFQAVPAPAPARPAEKEALTKAKAEAGTPGLIYTEKTKTDFGLIEPQPITDEMRHSYLDYAMSVIVQRALPDVRDGLKPVHRRILYAMWSVGLRASAKFRKSATVVGEVLGKYHPHGDTAVYDSMVRMAQDFSMRYPLVRGQGNFGSMDGDSAAAMRYTEAKMSGIAEELLLDIEKKTVDFSPNFDGSQQEPRVLPAKLPNLLLNGAMGIAVGMATNIPPHNLKEVAAAIIHLLDKPDVSAEELSAFIKGPDFPTGGVIYNQADIRQTYATGKGGIVVRGEAAITETKSNSFQIIISSIPYQVNKASLVESIADLVRAKKLEGIRDIRDESGKEGVRVVIDLKKDAYPKKVLNYLYKHTQLQIVFHVNMLALVDGLQPKVLTLKMVLEEYVKHRQSVVERRTAFDLEKAKDRAHILEGLMTALLKIDAVIKTIKASRDREIAKTNLMKQFKLSERQAIAILEMKLATLANLERLKIEAELKEKQKLIRELEAILRSPARICGIIKEEVEKISEKYGDERRTKVVERGVKDFSTEDLVPNEETVVMMTRDGYIKRLPPDTFKVQGRGGKGVIGLTTKEEDMVEFLFSAQTHNNLLFFTTRGRVFQLKAYEIPPASRTSKGQAIVNFLQLGNQEQVTAILPVDHLADYKFLFFATEAGLVKKVAIGAFDNVRRSGLIAIKIKEDDKLIWIKPTTGSDHIQLITANGQSIRFQESEVRDMGRAAAGVHGIRLKSGDVVTGMGVVPGQKGHGQWQVIIVMTHGFGKRSALSLYKVQGRGGSGIKTAKVTAKTGKIANSYVVDAELMKDKDLVVISEKGQVIRLSFSAVNLLGRDTQGVRLMRFKEGDDKVASVAWV</sequence>
<proteinExistence type="inferred from homology"/>
<dbReference type="SMART" id="SM00434">
    <property type="entry name" value="TOP4c"/>
    <property type="match status" value="1"/>
</dbReference>
<evidence type="ECO:0000256" key="10">
    <source>
        <dbReference type="PROSITE-ProRule" id="PRU01384"/>
    </source>
</evidence>
<dbReference type="GO" id="GO:0005524">
    <property type="term" value="F:ATP binding"/>
    <property type="evidence" value="ECO:0007669"/>
    <property type="project" value="UniProtKB-UniRule"/>
</dbReference>
<dbReference type="GO" id="GO:0006261">
    <property type="term" value="P:DNA-templated DNA replication"/>
    <property type="evidence" value="ECO:0007669"/>
    <property type="project" value="UniProtKB-UniRule"/>
</dbReference>
<comment type="similarity">
    <text evidence="2 9">Belongs to the type II topoisomerase GyrA/ParC subunit family.</text>
</comment>
<dbReference type="Gene3D" id="2.120.10.90">
    <property type="entry name" value="DNA gyrase/topoisomerase IV, subunit A, C-terminal"/>
    <property type="match status" value="1"/>
</dbReference>
<evidence type="ECO:0000256" key="12">
    <source>
        <dbReference type="SAM" id="MobiDB-lite"/>
    </source>
</evidence>
<comment type="subcellular location">
    <subcellularLocation>
        <location evidence="9">Cytoplasm</location>
    </subcellularLocation>
</comment>
<evidence type="ECO:0000256" key="1">
    <source>
        <dbReference type="ARBA" id="ARBA00000185"/>
    </source>
</evidence>
<evidence type="ECO:0000256" key="3">
    <source>
        <dbReference type="ARBA" id="ARBA00022741"/>
    </source>
</evidence>
<dbReference type="InterPro" id="IPR013758">
    <property type="entry name" value="Topo_IIA_A/C_ab"/>
</dbReference>
<dbReference type="GO" id="GO:0005737">
    <property type="term" value="C:cytoplasm"/>
    <property type="evidence" value="ECO:0007669"/>
    <property type="project" value="UniProtKB-SubCell"/>
</dbReference>
<keyword evidence="9" id="KW-0963">Cytoplasm</keyword>
<dbReference type="Proteomes" id="UP000230729">
    <property type="component" value="Unassembled WGS sequence"/>
</dbReference>
<evidence type="ECO:0000256" key="2">
    <source>
        <dbReference type="ARBA" id="ARBA00008263"/>
    </source>
</evidence>
<dbReference type="FunFam" id="1.10.268.10:FF:000001">
    <property type="entry name" value="DNA gyrase subunit A"/>
    <property type="match status" value="1"/>
</dbReference>
<comment type="miscellaneous">
    <text evidence="9">Few gyrases are as efficient as E.coli at forming negative supercoils. Not all organisms have 2 type II topoisomerases; in organisms with a single type II topoisomerase this enzyme also has to decatenate newly replicated chromosomes.</text>
</comment>
<dbReference type="GO" id="GO:0034335">
    <property type="term" value="F:DNA negative supercoiling activity"/>
    <property type="evidence" value="ECO:0007669"/>
    <property type="project" value="UniProtKB-ARBA"/>
</dbReference>
<evidence type="ECO:0000256" key="8">
    <source>
        <dbReference type="ARBA" id="ARBA00063644"/>
    </source>
</evidence>
<evidence type="ECO:0000256" key="11">
    <source>
        <dbReference type="SAM" id="Coils"/>
    </source>
</evidence>
<dbReference type="GO" id="GO:0009330">
    <property type="term" value="C:DNA topoisomerase type II (double strand cut, ATP-hydrolyzing) complex"/>
    <property type="evidence" value="ECO:0007669"/>
    <property type="project" value="TreeGrafter"/>
</dbReference>
<evidence type="ECO:0000313" key="15">
    <source>
        <dbReference type="Proteomes" id="UP000230729"/>
    </source>
</evidence>
<evidence type="ECO:0000313" key="14">
    <source>
        <dbReference type="EMBL" id="PIP33561.1"/>
    </source>
</evidence>
<dbReference type="AlphaFoldDB" id="A0A2G9ZKD8"/>
<evidence type="ECO:0000259" key="13">
    <source>
        <dbReference type="PROSITE" id="PS52040"/>
    </source>
</evidence>
<dbReference type="SUPFAM" id="SSF56719">
    <property type="entry name" value="Type II DNA topoisomerase"/>
    <property type="match status" value="1"/>
</dbReference>
<dbReference type="Gene3D" id="1.10.268.10">
    <property type="entry name" value="Topoisomerase, domain 3"/>
    <property type="match status" value="1"/>
</dbReference>
<reference evidence="14 15" key="1">
    <citation type="submission" date="2017-09" db="EMBL/GenBank/DDBJ databases">
        <title>Depth-based differentiation of microbial function through sediment-hosted aquifers and enrichment of novel symbionts in the deep terrestrial subsurface.</title>
        <authorList>
            <person name="Probst A.J."/>
            <person name="Ladd B."/>
            <person name="Jarett J.K."/>
            <person name="Geller-Mcgrath D.E."/>
            <person name="Sieber C.M."/>
            <person name="Emerson J.B."/>
            <person name="Anantharaman K."/>
            <person name="Thomas B.C."/>
            <person name="Malmstrom R."/>
            <person name="Stieglmeier M."/>
            <person name="Klingl A."/>
            <person name="Woyke T."/>
            <person name="Ryan C.M."/>
            <person name="Banfield J.F."/>
        </authorList>
    </citation>
    <scope>NUCLEOTIDE SEQUENCE [LARGE SCALE GENOMIC DNA]</scope>
    <source>
        <strain evidence="14">CG23_combo_of_CG06-09_8_20_14_all_49_15</strain>
    </source>
</reference>
<dbReference type="InterPro" id="IPR035516">
    <property type="entry name" value="Gyrase/topoIV_suA_C"/>
</dbReference>
<dbReference type="NCBIfam" id="NF004043">
    <property type="entry name" value="PRK05560.1"/>
    <property type="match status" value="1"/>
</dbReference>
<dbReference type="PANTHER" id="PTHR43493:SF5">
    <property type="entry name" value="DNA GYRASE SUBUNIT A, CHLOROPLASTIC_MITOCHONDRIAL"/>
    <property type="match status" value="1"/>
</dbReference>
<comment type="subunit">
    <text evidence="9">Heterotetramer, composed of two GyrA and two GyrB chains. In the heterotetramer, GyrA contains the active site tyrosine that forms a transient covalent intermediate with DNA, while GyrB binds cofactors and catalyzes ATP hydrolysis.</text>
</comment>
<evidence type="ECO:0000256" key="5">
    <source>
        <dbReference type="ARBA" id="ARBA00023029"/>
    </source>
</evidence>
<dbReference type="InterPro" id="IPR006691">
    <property type="entry name" value="GyrA/parC_rep"/>
</dbReference>
<feature type="short sequence motif" description="GyrA-box" evidence="9">
    <location>
        <begin position="600"/>
        <end position="606"/>
    </location>
</feature>
<dbReference type="PROSITE" id="PS52040">
    <property type="entry name" value="TOPO_IIA"/>
    <property type="match status" value="1"/>
</dbReference>
<dbReference type="InterPro" id="IPR013757">
    <property type="entry name" value="Topo_IIA_A_a_sf"/>
</dbReference>
<dbReference type="FunFam" id="3.30.1360.40:FF:000002">
    <property type="entry name" value="DNA gyrase subunit A"/>
    <property type="match status" value="1"/>
</dbReference>
<organism evidence="14 15">
    <name type="scientific">Candidatus Falkowbacteria bacterium CG23_combo_of_CG06-09_8_20_14_all_49_15</name>
    <dbReference type="NCBI Taxonomy" id="1974572"/>
    <lineage>
        <taxon>Bacteria</taxon>
        <taxon>Candidatus Falkowiibacteriota</taxon>
    </lineage>
</organism>
<dbReference type="InterPro" id="IPR002205">
    <property type="entry name" value="Topo_IIA_dom_A"/>
</dbReference>
<dbReference type="InterPro" id="IPR005743">
    <property type="entry name" value="GyrA"/>
</dbReference>
<keyword evidence="11" id="KW-0175">Coiled coil</keyword>
<keyword evidence="5 9" id="KW-0799">Topoisomerase</keyword>
<dbReference type="SUPFAM" id="SSF101904">
    <property type="entry name" value="GyrA/ParC C-terminal domain-like"/>
    <property type="match status" value="1"/>
</dbReference>
<evidence type="ECO:0000256" key="6">
    <source>
        <dbReference type="ARBA" id="ARBA00023125"/>
    </source>
</evidence>
<evidence type="ECO:0000256" key="7">
    <source>
        <dbReference type="ARBA" id="ARBA00023235"/>
    </source>
</evidence>
<feature type="active site" description="O-(5'-phospho-DNA)-tyrosine intermediate" evidence="9 10">
    <location>
        <position position="195"/>
    </location>
</feature>
<keyword evidence="3 9" id="KW-0547">Nucleotide-binding</keyword>
<dbReference type="GO" id="GO:0003677">
    <property type="term" value="F:DNA binding"/>
    <property type="evidence" value="ECO:0007669"/>
    <property type="project" value="UniProtKB-UniRule"/>
</dbReference>
<dbReference type="NCBIfam" id="NF004044">
    <property type="entry name" value="PRK05561.1"/>
    <property type="match status" value="1"/>
</dbReference>
<evidence type="ECO:0000256" key="4">
    <source>
        <dbReference type="ARBA" id="ARBA00022840"/>
    </source>
</evidence>
<gene>
    <name evidence="9" type="primary">gyrA</name>
    <name evidence="14" type="ORF">COX22_03745</name>
</gene>
<dbReference type="GO" id="GO:0006265">
    <property type="term" value="P:DNA topological change"/>
    <property type="evidence" value="ECO:0007669"/>
    <property type="project" value="UniProtKB-UniRule"/>
</dbReference>
<dbReference type="Pfam" id="PF00521">
    <property type="entry name" value="DNA_topoisoIV"/>
    <property type="match status" value="1"/>
</dbReference>
<dbReference type="GO" id="GO:0005694">
    <property type="term" value="C:chromosome"/>
    <property type="evidence" value="ECO:0007669"/>
    <property type="project" value="InterPro"/>
</dbReference>
<dbReference type="Gene3D" id="3.90.199.10">
    <property type="entry name" value="Topoisomerase II, domain 5"/>
    <property type="match status" value="1"/>
</dbReference>
<dbReference type="EMBL" id="PCSD01000092">
    <property type="protein sequence ID" value="PIP33561.1"/>
    <property type="molecule type" value="Genomic_DNA"/>
</dbReference>
<dbReference type="NCBIfam" id="TIGR01063">
    <property type="entry name" value="gyrA"/>
    <property type="match status" value="1"/>
</dbReference>
<dbReference type="FunFam" id="3.90.199.10:FF:000001">
    <property type="entry name" value="DNA gyrase subunit A"/>
    <property type="match status" value="1"/>
</dbReference>
<feature type="compositionally biased region" description="Basic and acidic residues" evidence="12">
    <location>
        <begin position="24"/>
        <end position="38"/>
    </location>
</feature>
<feature type="region of interest" description="Disordered" evidence="12">
    <location>
        <begin position="1"/>
        <end position="49"/>
    </location>
</feature>
<keyword evidence="6 9" id="KW-0238">DNA-binding</keyword>
<dbReference type="InterPro" id="IPR013760">
    <property type="entry name" value="Topo_IIA-like_dom_sf"/>
</dbReference>
<keyword evidence="4 9" id="KW-0067">ATP-binding</keyword>
<feature type="compositionally biased region" description="Basic residues" evidence="12">
    <location>
        <begin position="1"/>
        <end position="15"/>
    </location>
</feature>
<dbReference type="FunFam" id="2.120.10.90:FF:000005">
    <property type="entry name" value="DNA topoisomerase 4 subunit A"/>
    <property type="match status" value="1"/>
</dbReference>
<accession>A0A2G9ZKD8</accession>
<dbReference type="HAMAP" id="MF_01897">
    <property type="entry name" value="GyrA"/>
    <property type="match status" value="1"/>
</dbReference>
<dbReference type="EC" id="5.6.2.2" evidence="9"/>
<comment type="function">
    <text evidence="9">A type II topoisomerase that negatively supercoils closed circular double-stranded (ds) DNA in an ATP-dependent manner to modulate DNA topology and maintain chromosomes in an underwound state. Negative supercoiling favors strand separation, and DNA replication, transcription, recombination and repair, all of which involve strand separation. Also able to catalyze the interconversion of other topological isomers of dsDNA rings, including catenanes and knotted rings. Type II topoisomerases break and join 2 DNA strands simultaneously in an ATP-dependent manner.</text>
</comment>
<dbReference type="Pfam" id="PF03989">
    <property type="entry name" value="DNA_gyraseA_C"/>
    <property type="match status" value="6"/>
</dbReference>
<name>A0A2G9ZKD8_9BACT</name>
<dbReference type="Gene3D" id="3.30.1360.40">
    <property type="match status" value="1"/>
</dbReference>
<comment type="caution">
    <text evidence="14">The sequence shown here is derived from an EMBL/GenBank/DDBJ whole genome shotgun (WGS) entry which is preliminary data.</text>
</comment>
<feature type="domain" description="Topo IIA-type catalytic" evidence="13">
    <location>
        <begin position="107"/>
        <end position="573"/>
    </location>
</feature>
<keyword evidence="7 9" id="KW-0413">Isomerase</keyword>
<dbReference type="CDD" id="cd00187">
    <property type="entry name" value="TOP4c"/>
    <property type="match status" value="1"/>
</dbReference>
<dbReference type="InterPro" id="IPR050220">
    <property type="entry name" value="Type_II_DNA_Topoisomerases"/>
</dbReference>